<feature type="domain" description="Xylose isomerase-like TIM barrel" evidence="1">
    <location>
        <begin position="24"/>
        <end position="260"/>
    </location>
</feature>
<organism evidence="2 3">
    <name type="scientific">Terrihabitans soli</name>
    <dbReference type="NCBI Taxonomy" id="708113"/>
    <lineage>
        <taxon>Bacteria</taxon>
        <taxon>Pseudomonadati</taxon>
        <taxon>Pseudomonadota</taxon>
        <taxon>Alphaproteobacteria</taxon>
        <taxon>Hyphomicrobiales</taxon>
        <taxon>Terrihabitans</taxon>
    </lineage>
</organism>
<dbReference type="RefSeq" id="WP_222876622.1">
    <property type="nucleotide sequence ID" value="NZ_AP023361.1"/>
</dbReference>
<keyword evidence="3" id="KW-1185">Reference proteome</keyword>
<dbReference type="SUPFAM" id="SSF51658">
    <property type="entry name" value="Xylose isomerase-like"/>
    <property type="match status" value="1"/>
</dbReference>
<dbReference type="KEGG" id="tso:IZ6_06880"/>
<dbReference type="PANTHER" id="PTHR12110:SF21">
    <property type="entry name" value="XYLOSE ISOMERASE-LIKE TIM BARREL DOMAIN-CONTAINING PROTEIN"/>
    <property type="match status" value="1"/>
</dbReference>
<protein>
    <submittedName>
        <fullName evidence="2">Epimerase</fullName>
    </submittedName>
</protein>
<dbReference type="PANTHER" id="PTHR12110">
    <property type="entry name" value="HYDROXYPYRUVATE ISOMERASE"/>
    <property type="match status" value="1"/>
</dbReference>
<dbReference type="InterPro" id="IPR036237">
    <property type="entry name" value="Xyl_isomerase-like_sf"/>
</dbReference>
<evidence type="ECO:0000259" key="1">
    <source>
        <dbReference type="Pfam" id="PF01261"/>
    </source>
</evidence>
<evidence type="ECO:0000313" key="3">
    <source>
        <dbReference type="Proteomes" id="UP000515317"/>
    </source>
</evidence>
<reference evidence="2 3" key="1">
    <citation type="submission" date="2020-08" db="EMBL/GenBank/DDBJ databases">
        <title>Genome sequence of Rhizobiales bacterium strain IZ6.</title>
        <authorList>
            <person name="Nakai R."/>
            <person name="Naganuma T."/>
        </authorList>
    </citation>
    <scope>NUCLEOTIDE SEQUENCE [LARGE SCALE GENOMIC DNA]</scope>
    <source>
        <strain evidence="2 3">IZ6</strain>
    </source>
</reference>
<sequence length="280" mass="30382">MIPDVKLALHSWTIDTTPLPAVLSAAHKAGYDAVELRRLDFVRCFEKGLSREEVVETIRQSGIELGILGTEYGWFFAPPAERERLFQVLKETCEIAVELGCGMIMSAPGQVVGTVSEAIAATKDAADIVAAHGLKLALEFNSQHDVVNSTNALREIIAGAGRPNCGMLLDAYHLHRGPGIAAGLKDVRGEEVFVFQYSDAPPVPAAGVRRPIDRLPPGQGVIEWDLFLGLVEDMGYRGYLSYEAPNPALWARDPVEVAKDGVTRTKSLLKRGEAANQHSI</sequence>
<dbReference type="AlphaFoldDB" id="A0A6S6QFS8"/>
<dbReference type="InterPro" id="IPR050312">
    <property type="entry name" value="IolE/XylAMocC-like"/>
</dbReference>
<dbReference type="Proteomes" id="UP000515317">
    <property type="component" value="Chromosome"/>
</dbReference>
<dbReference type="Pfam" id="PF01261">
    <property type="entry name" value="AP_endonuc_2"/>
    <property type="match status" value="1"/>
</dbReference>
<evidence type="ECO:0000313" key="2">
    <source>
        <dbReference type="EMBL" id="BCJ89953.1"/>
    </source>
</evidence>
<accession>A0A6S6QFS8</accession>
<dbReference type="EMBL" id="AP023361">
    <property type="protein sequence ID" value="BCJ89953.1"/>
    <property type="molecule type" value="Genomic_DNA"/>
</dbReference>
<dbReference type="InterPro" id="IPR013022">
    <property type="entry name" value="Xyl_isomerase-like_TIM-brl"/>
</dbReference>
<dbReference type="Gene3D" id="3.20.20.150">
    <property type="entry name" value="Divalent-metal-dependent TIM barrel enzymes"/>
    <property type="match status" value="1"/>
</dbReference>
<name>A0A6S6QFS8_9HYPH</name>
<gene>
    <name evidence="2" type="ORF">IZ6_06880</name>
</gene>
<proteinExistence type="predicted"/>